<protein>
    <submittedName>
        <fullName evidence="1">Uncharacterized protein</fullName>
    </submittedName>
</protein>
<dbReference type="Proteomes" id="UP000011096">
    <property type="component" value="Unassembled WGS sequence"/>
</dbReference>
<comment type="caution">
    <text evidence="1">The sequence shown here is derived from an EMBL/GenBank/DDBJ whole genome shotgun (WGS) entry which is preliminary data.</text>
</comment>
<reference evidence="1 2" key="1">
    <citation type="submission" date="2012-08" db="EMBL/GenBank/DDBJ databases">
        <authorList>
            <person name="Gan P.H.P."/>
            <person name="Ikeda K."/>
            <person name="Irieda H."/>
            <person name="Narusaka M."/>
            <person name="O'Connell R.J."/>
            <person name="Narusaka Y."/>
            <person name="Takano Y."/>
            <person name="Kubo Y."/>
            <person name="Shirasu K."/>
        </authorList>
    </citation>
    <scope>NUCLEOTIDE SEQUENCE [LARGE SCALE GENOMIC DNA]</scope>
    <source>
        <strain evidence="1 2">Nara gc5</strain>
    </source>
</reference>
<reference evidence="1 2" key="2">
    <citation type="submission" date="2020-04" db="EMBL/GenBank/DDBJ databases">
        <title>Genome sequencing and assembly of multiple isolates from the Colletotrichum gloeosporioides species complex.</title>
        <authorList>
            <person name="Gan P."/>
            <person name="Shirasu K."/>
        </authorList>
    </citation>
    <scope>NUCLEOTIDE SEQUENCE [LARGE SCALE GENOMIC DNA]</scope>
    <source>
        <strain evidence="1 2">Nara gc5</strain>
    </source>
</reference>
<name>A0A7J6ILU9_COLFN</name>
<dbReference type="RefSeq" id="XP_066007618.1">
    <property type="nucleotide sequence ID" value="XM_066152875.1"/>
</dbReference>
<dbReference type="InParanoid" id="A0A7J6ILU9"/>
<proteinExistence type="predicted"/>
<dbReference type="GeneID" id="43611852"/>
<gene>
    <name evidence="1" type="ORF">CGGC5_v013143</name>
</gene>
<dbReference type="EMBL" id="ANPB02000008">
    <property type="protein sequence ID" value="KAF4477492.1"/>
    <property type="molecule type" value="Genomic_DNA"/>
</dbReference>
<evidence type="ECO:0000313" key="2">
    <source>
        <dbReference type="Proteomes" id="UP000011096"/>
    </source>
</evidence>
<organism evidence="1 2">
    <name type="scientific">Colletotrichum fructicola (strain Nara gc5)</name>
    <name type="common">Anthracnose fungus</name>
    <name type="synonym">Colletotrichum gloeosporioides (strain Nara gc5)</name>
    <dbReference type="NCBI Taxonomy" id="1213859"/>
    <lineage>
        <taxon>Eukaryota</taxon>
        <taxon>Fungi</taxon>
        <taxon>Dikarya</taxon>
        <taxon>Ascomycota</taxon>
        <taxon>Pezizomycotina</taxon>
        <taxon>Sordariomycetes</taxon>
        <taxon>Hypocreomycetidae</taxon>
        <taxon>Glomerellales</taxon>
        <taxon>Glomerellaceae</taxon>
        <taxon>Colletotrichum</taxon>
        <taxon>Colletotrichum gloeosporioides species complex</taxon>
    </lineage>
</organism>
<accession>A0A7J6ILU9</accession>
<sequence length="127" mass="14053">MVFPEIDPSMAMSSFRRVMVSAALLGSSLRSTSQRQLQPLETSTALSPTQLNERATVAKLIERLAVVVVKEHVKQRIPFPWRLPRVAATAGATANMENVTLNIRYSFSIQNYDGLSLTIKCPEDGFS</sequence>
<dbReference type="AlphaFoldDB" id="A0A7J6ILU9"/>
<keyword evidence="2" id="KW-1185">Reference proteome</keyword>
<evidence type="ECO:0000313" key="1">
    <source>
        <dbReference type="EMBL" id="KAF4477492.1"/>
    </source>
</evidence>